<feature type="region of interest" description="Disordered" evidence="1">
    <location>
        <begin position="113"/>
        <end position="144"/>
    </location>
</feature>
<accession>A0ABN8QNA2</accession>
<sequence length="179" mass="20428">MTPTEWVLHRLIARKETYSRVYPMIYKITQLCTTMPVSNAWPERGVSTLWRVKTCVPSRMKNDLLEALMHVFINGPAVSSKEGSKIIDRAVKRWSQVRRRKLPNVQCATRMNVSSMTSTSDAQVQTSEQDDVAHSSADEVKGPKAEELAETARTLFLLIFSDLVDISSRQRFVIDNIRE</sequence>
<dbReference type="EMBL" id="CALNXI010001349">
    <property type="protein sequence ID" value="CAH3165889.1"/>
    <property type="molecule type" value="Genomic_DNA"/>
</dbReference>
<evidence type="ECO:0000313" key="3">
    <source>
        <dbReference type="Proteomes" id="UP001159427"/>
    </source>
</evidence>
<feature type="compositionally biased region" description="Basic and acidic residues" evidence="1">
    <location>
        <begin position="131"/>
        <end position="144"/>
    </location>
</feature>
<name>A0ABN8QNA2_9CNID</name>
<gene>
    <name evidence="2" type="ORF">PEVE_00005483</name>
</gene>
<dbReference type="Proteomes" id="UP001159427">
    <property type="component" value="Unassembled WGS sequence"/>
</dbReference>
<reference evidence="2 3" key="1">
    <citation type="submission" date="2022-05" db="EMBL/GenBank/DDBJ databases">
        <authorList>
            <consortium name="Genoscope - CEA"/>
            <person name="William W."/>
        </authorList>
    </citation>
    <scope>NUCLEOTIDE SEQUENCE [LARGE SCALE GENOMIC DNA]</scope>
</reference>
<organism evidence="2 3">
    <name type="scientific">Porites evermanni</name>
    <dbReference type="NCBI Taxonomy" id="104178"/>
    <lineage>
        <taxon>Eukaryota</taxon>
        <taxon>Metazoa</taxon>
        <taxon>Cnidaria</taxon>
        <taxon>Anthozoa</taxon>
        <taxon>Hexacorallia</taxon>
        <taxon>Scleractinia</taxon>
        <taxon>Fungiina</taxon>
        <taxon>Poritidae</taxon>
        <taxon>Porites</taxon>
    </lineage>
</organism>
<keyword evidence="3" id="KW-1185">Reference proteome</keyword>
<feature type="compositionally biased region" description="Polar residues" evidence="1">
    <location>
        <begin position="113"/>
        <end position="127"/>
    </location>
</feature>
<comment type="caution">
    <text evidence="2">The sequence shown here is derived from an EMBL/GenBank/DDBJ whole genome shotgun (WGS) entry which is preliminary data.</text>
</comment>
<proteinExistence type="predicted"/>
<evidence type="ECO:0000313" key="2">
    <source>
        <dbReference type="EMBL" id="CAH3165889.1"/>
    </source>
</evidence>
<evidence type="ECO:0000256" key="1">
    <source>
        <dbReference type="SAM" id="MobiDB-lite"/>
    </source>
</evidence>
<protein>
    <submittedName>
        <fullName evidence="2">Uncharacterized protein</fullName>
    </submittedName>
</protein>